<name>A0A0M9AMT0_9EURY</name>
<reference evidence="2 3" key="1">
    <citation type="submission" date="2015-08" db="EMBL/GenBank/DDBJ databases">
        <title>Genomes of Isolates from Cabo Rojo, PR.</title>
        <authorList>
            <person name="Sanchez-Nieves R.L."/>
            <person name="Montalvo-Rodriguez R."/>
        </authorList>
    </citation>
    <scope>NUCLEOTIDE SEQUENCE [LARGE SCALE GENOMIC DNA]</scope>
    <source>
        <strain evidence="2 3">SL3</strain>
    </source>
</reference>
<comment type="caution">
    <text evidence="2">The sequence shown here is derived from an EMBL/GenBank/DDBJ whole genome shotgun (WGS) entry which is preliminary data.</text>
</comment>
<keyword evidence="1" id="KW-1133">Transmembrane helix</keyword>
<evidence type="ECO:0000313" key="2">
    <source>
        <dbReference type="EMBL" id="KOX93861.1"/>
    </source>
</evidence>
<keyword evidence="3" id="KW-1185">Reference proteome</keyword>
<dbReference type="PATRIC" id="fig|1705562.3.peg.2686"/>
<feature type="transmembrane region" description="Helical" evidence="1">
    <location>
        <begin position="28"/>
        <end position="55"/>
    </location>
</feature>
<sequence length="102" mass="9862">MAQRQPVAIFGGPLEPAAVAALAKRVGLALVAVALPVAVGAFAGTALTAGSLSAATDATAGAMSGPLTAAQGLSWLFYISALGTALGCWVLGLGLLLDGLDL</sequence>
<protein>
    <submittedName>
        <fullName evidence="2">Uncharacterized protein</fullName>
    </submittedName>
</protein>
<dbReference type="STRING" id="1705562.AMS69_08050"/>
<gene>
    <name evidence="2" type="ORF">AMS69_08050</name>
</gene>
<dbReference type="RefSeq" id="WP_053967546.1">
    <property type="nucleotide sequence ID" value="NZ_LIUF01000002.1"/>
</dbReference>
<evidence type="ECO:0000313" key="3">
    <source>
        <dbReference type="Proteomes" id="UP000037729"/>
    </source>
</evidence>
<organism evidence="2 3">
    <name type="scientific">Haloarcula rubripromontorii</name>
    <dbReference type="NCBI Taxonomy" id="1705562"/>
    <lineage>
        <taxon>Archaea</taxon>
        <taxon>Methanobacteriati</taxon>
        <taxon>Methanobacteriota</taxon>
        <taxon>Stenosarchaea group</taxon>
        <taxon>Halobacteria</taxon>
        <taxon>Halobacteriales</taxon>
        <taxon>Haloarculaceae</taxon>
        <taxon>Haloarcula</taxon>
    </lineage>
</organism>
<feature type="transmembrane region" description="Helical" evidence="1">
    <location>
        <begin position="75"/>
        <end position="97"/>
    </location>
</feature>
<dbReference type="AlphaFoldDB" id="A0A0M9AMT0"/>
<evidence type="ECO:0000256" key="1">
    <source>
        <dbReference type="SAM" id="Phobius"/>
    </source>
</evidence>
<dbReference type="EMBL" id="LIUF01000002">
    <property type="protein sequence ID" value="KOX93861.1"/>
    <property type="molecule type" value="Genomic_DNA"/>
</dbReference>
<keyword evidence="1" id="KW-0472">Membrane</keyword>
<proteinExistence type="predicted"/>
<accession>A0A0M9AMT0</accession>
<dbReference type="Proteomes" id="UP000037729">
    <property type="component" value="Unassembled WGS sequence"/>
</dbReference>
<keyword evidence="1" id="KW-0812">Transmembrane</keyword>